<dbReference type="PRINTS" id="PR00633">
    <property type="entry name" value="RCCNDNSATION"/>
</dbReference>
<dbReference type="Pfam" id="PF13540">
    <property type="entry name" value="RCC1_2"/>
    <property type="match status" value="1"/>
</dbReference>
<dbReference type="InterPro" id="IPR051553">
    <property type="entry name" value="Ran_GTPase-activating"/>
</dbReference>
<feature type="repeat" description="RCC1" evidence="1">
    <location>
        <begin position="228"/>
        <end position="279"/>
    </location>
</feature>
<feature type="repeat" description="RCC1" evidence="1">
    <location>
        <begin position="280"/>
        <end position="330"/>
    </location>
</feature>
<dbReference type="InterPro" id="IPR009091">
    <property type="entry name" value="RCC1/BLIP-II"/>
</dbReference>
<name>A0A7R9Q4Q0_9ACAR</name>
<gene>
    <name evidence="3" type="ORF">OSB1V03_LOCUS11921</name>
</gene>
<dbReference type="PANTHER" id="PTHR45982">
    <property type="entry name" value="REGULATOR OF CHROMOSOME CONDENSATION"/>
    <property type="match status" value="1"/>
</dbReference>
<feature type="repeat" description="RCC1" evidence="1">
    <location>
        <begin position="148"/>
        <end position="227"/>
    </location>
</feature>
<dbReference type="SUPFAM" id="SSF50985">
    <property type="entry name" value="RCC1/BLIP-II"/>
    <property type="match status" value="1"/>
</dbReference>
<dbReference type="Gene3D" id="2.130.10.30">
    <property type="entry name" value="Regulator of chromosome condensation 1/beta-lactamase-inhibitor protein II"/>
    <property type="match status" value="2"/>
</dbReference>
<sequence>MWGLYWRPGWVGAKVSKYPVMVAWQNERPERVTDSETDQTSPPSADHSMYSTAEKSRKLSFGDLESHTRETITACHTLANPVLGFNVLLVTASDLVYGLRTDGYDGYGCLAVGDRRLDSLQLIPRLCKLRVQYFVNGYDFALAVTAMNDVYSWGDNEWGQLGGTGGGGADGGQDNGQGLVAGSYFGGTVVTDTTDGYLSPRKLSFFEDKYVQQISCGSYHSLALMGDGVVYAWGDNSWGQLGSGPTDSGGQRTPTRVPIDAGVHSVYCHSSSSYAIAEDGRVYSWGENSDHQLGHRTADTVVFEPRPVVGLRDVKSVAASQYMTYFLTTAGRLYYCGHYYADIGAGGGGGGHNGDGPDAPAVYPMETERRCDELQQFRSHVEYFNRDFICALMDGRVYNVFGPDTVGETEYNTFVDFYATVCQISYNTLRLVGGGGDDIGDELMAPQSGPVFPATDYRTELFVSQLAAQLPKINTQISVGPTIVAAQEAVEDIPQHKPQPDKAHDTPKRVRIVTPASSPPKPELPHSPAMGQKRRSSGDTGRPAAANGRHLVNTHIRHESAPQTTATTDTSPIRSDRDVGRQRAAANPPLVVTTEIVPPPEERVTHYSTNNHESAVRKDRDVRPTPVSANNTPTRDVNIDYSINAVSTPYVSHNHNTNTGLSSMRTADVGGNGSPSGARVSAARVGGARITRGDTAHGPSTGRVLTPDQRLTDSSENYPELIQSHQYVNRKQFMEKRRCQLL</sequence>
<protein>
    <submittedName>
        <fullName evidence="3">Uncharacterized protein</fullName>
    </submittedName>
</protein>
<organism evidence="3">
    <name type="scientific">Medioppia subpectinata</name>
    <dbReference type="NCBI Taxonomy" id="1979941"/>
    <lineage>
        <taxon>Eukaryota</taxon>
        <taxon>Metazoa</taxon>
        <taxon>Ecdysozoa</taxon>
        <taxon>Arthropoda</taxon>
        <taxon>Chelicerata</taxon>
        <taxon>Arachnida</taxon>
        <taxon>Acari</taxon>
        <taxon>Acariformes</taxon>
        <taxon>Sarcoptiformes</taxon>
        <taxon>Oribatida</taxon>
        <taxon>Brachypylina</taxon>
        <taxon>Oppioidea</taxon>
        <taxon>Oppiidae</taxon>
        <taxon>Medioppia</taxon>
    </lineage>
</organism>
<evidence type="ECO:0000256" key="2">
    <source>
        <dbReference type="SAM" id="MobiDB-lite"/>
    </source>
</evidence>
<dbReference type="PROSITE" id="PS00626">
    <property type="entry name" value="RCC1_2"/>
    <property type="match status" value="1"/>
</dbReference>
<feature type="compositionally biased region" description="Polar residues" evidence="2">
    <location>
        <begin position="38"/>
        <end position="52"/>
    </location>
</feature>
<dbReference type="Pfam" id="PF00415">
    <property type="entry name" value="RCC1"/>
    <property type="match status" value="1"/>
</dbReference>
<feature type="region of interest" description="Disordered" evidence="2">
    <location>
        <begin position="494"/>
        <end position="583"/>
    </location>
</feature>
<dbReference type="PANTHER" id="PTHR45982:SF1">
    <property type="entry name" value="REGULATOR OF CHROMOSOME CONDENSATION"/>
    <property type="match status" value="1"/>
</dbReference>
<dbReference type="Proteomes" id="UP000759131">
    <property type="component" value="Unassembled WGS sequence"/>
</dbReference>
<feature type="region of interest" description="Disordered" evidence="2">
    <location>
        <begin position="611"/>
        <end position="635"/>
    </location>
</feature>
<keyword evidence="4" id="KW-1185">Reference proteome</keyword>
<feature type="compositionally biased region" description="Polar residues" evidence="2">
    <location>
        <begin position="561"/>
        <end position="573"/>
    </location>
</feature>
<dbReference type="AlphaFoldDB" id="A0A7R9Q4Q0"/>
<dbReference type="InterPro" id="IPR000408">
    <property type="entry name" value="Reg_chr_condens"/>
</dbReference>
<feature type="compositionally biased region" description="Basic and acidic residues" evidence="2">
    <location>
        <begin position="494"/>
        <end position="508"/>
    </location>
</feature>
<evidence type="ECO:0000256" key="1">
    <source>
        <dbReference type="PROSITE-ProRule" id="PRU00235"/>
    </source>
</evidence>
<dbReference type="OrthoDB" id="5370059at2759"/>
<feature type="compositionally biased region" description="Basic and acidic residues" evidence="2">
    <location>
        <begin position="614"/>
        <end position="623"/>
    </location>
</feature>
<evidence type="ECO:0000313" key="4">
    <source>
        <dbReference type="Proteomes" id="UP000759131"/>
    </source>
</evidence>
<dbReference type="EMBL" id="CAJPIZ010009593">
    <property type="protein sequence ID" value="CAG2111942.1"/>
    <property type="molecule type" value="Genomic_DNA"/>
</dbReference>
<evidence type="ECO:0000313" key="3">
    <source>
        <dbReference type="EMBL" id="CAD7631512.1"/>
    </source>
</evidence>
<accession>A0A7R9Q4Q0</accession>
<feature type="region of interest" description="Disordered" evidence="2">
    <location>
        <begin position="29"/>
        <end position="52"/>
    </location>
</feature>
<proteinExistence type="predicted"/>
<dbReference type="EMBL" id="OC864168">
    <property type="protein sequence ID" value="CAD7631512.1"/>
    <property type="molecule type" value="Genomic_DNA"/>
</dbReference>
<dbReference type="PROSITE" id="PS50012">
    <property type="entry name" value="RCC1_3"/>
    <property type="match status" value="3"/>
</dbReference>
<reference evidence="3" key="1">
    <citation type="submission" date="2020-11" db="EMBL/GenBank/DDBJ databases">
        <authorList>
            <person name="Tran Van P."/>
        </authorList>
    </citation>
    <scope>NUCLEOTIDE SEQUENCE</scope>
</reference>
<feature type="region of interest" description="Disordered" evidence="2">
    <location>
        <begin position="690"/>
        <end position="712"/>
    </location>
</feature>